<dbReference type="PANTHER" id="PTHR48039">
    <property type="entry name" value="RNA-BINDING MOTIF PROTEIN 14B"/>
    <property type="match status" value="1"/>
</dbReference>
<reference evidence="8 9" key="1">
    <citation type="submission" date="2023-03" db="EMBL/GenBank/DDBJ databases">
        <title>Genome insight into feeding habits of ladybird beetles.</title>
        <authorList>
            <person name="Li H.-S."/>
            <person name="Huang Y.-H."/>
            <person name="Pang H."/>
        </authorList>
    </citation>
    <scope>NUCLEOTIDE SEQUENCE [LARGE SCALE GENOMIC DNA]</scope>
    <source>
        <strain evidence="8">SYSU_2023b</strain>
        <tissue evidence="8">Whole body</tissue>
    </source>
</reference>
<evidence type="ECO:0000256" key="6">
    <source>
        <dbReference type="SAM" id="MobiDB-lite"/>
    </source>
</evidence>
<accession>A0AAW1TMU2</accession>
<feature type="compositionally biased region" description="Acidic residues" evidence="6">
    <location>
        <begin position="166"/>
        <end position="192"/>
    </location>
</feature>
<feature type="compositionally biased region" description="Basic and acidic residues" evidence="6">
    <location>
        <begin position="553"/>
        <end position="570"/>
    </location>
</feature>
<evidence type="ECO:0000256" key="4">
    <source>
        <dbReference type="ARBA" id="ARBA00023242"/>
    </source>
</evidence>
<dbReference type="FunFam" id="3.30.70.330:FF:000182">
    <property type="entry name" value="RNA-binding motif protein 28"/>
    <property type="match status" value="1"/>
</dbReference>
<name>A0AAW1TMU2_9CUCU</name>
<evidence type="ECO:0000256" key="2">
    <source>
        <dbReference type="ARBA" id="ARBA00022737"/>
    </source>
</evidence>
<feature type="region of interest" description="Disordered" evidence="6">
    <location>
        <begin position="475"/>
        <end position="498"/>
    </location>
</feature>
<dbReference type="Gene3D" id="3.30.70.330">
    <property type="match status" value="3"/>
</dbReference>
<feature type="domain" description="RRM" evidence="7">
    <location>
        <begin position="215"/>
        <end position="304"/>
    </location>
</feature>
<feature type="region of interest" description="Disordered" evidence="6">
    <location>
        <begin position="158"/>
        <end position="195"/>
    </location>
</feature>
<evidence type="ECO:0000313" key="9">
    <source>
        <dbReference type="Proteomes" id="UP001431783"/>
    </source>
</evidence>
<evidence type="ECO:0000256" key="1">
    <source>
        <dbReference type="ARBA" id="ARBA00004123"/>
    </source>
</evidence>
<sequence>MAHHKKKGHPDAKLSVKDILRLRKKESKRKLREKRARLVIKNLPFDTTEENLREHFSKYGDIFEVKVLKKEDGKSLGCGFIQFKLVQRARKAKHYTDGQPFLGRNIDVDFAMAKKKYEKIKVKKELEIDPNIKIKEEPMDAEFDNIEKSDEKDEIVKLEDSAREIDPDDNVDSDENNSDDSIESSDEEDVEELEVKKEYSESRTRIISNDVSEGKTIFVKNVPFTATNKDLKECMLQFGPIYYALICIDKLTEHSKGTAFVKFCFKEDAEKALEAGTELTLMGSVLDCHKALDKKEIKSKLDAKESSKSAVKDSRNLYLVKEGVVMAGSKAAEGVSGADMTKRLKLEQYKSQILKNLNMFVSRVRLAIHNIPQNWDDKKLRSLCERFVNQGVKIIEVRIMRDFNNVNAEGIGKSKEFGFVTLDTHENALSLLRKLNNNPNIFSKSRRPIVSFSIEKRSAIKTKLKRLEKSRLKNPKSKFFNPDLSKKENENIDDSHNPVEVGGLNEFSGISAELGVQKMRSNYKLSAQAKKHSENMKKEKKKLKLRKKTLKEKKKEFTKQERQKIGKSKDDYDDFSKLVSNYKKTISGASSLKSKWYT</sequence>
<evidence type="ECO:0000259" key="7">
    <source>
        <dbReference type="PROSITE" id="PS50102"/>
    </source>
</evidence>
<dbReference type="InterPro" id="IPR012677">
    <property type="entry name" value="Nucleotide-bd_a/b_plait_sf"/>
</dbReference>
<evidence type="ECO:0000256" key="5">
    <source>
        <dbReference type="PROSITE-ProRule" id="PRU00176"/>
    </source>
</evidence>
<dbReference type="SUPFAM" id="SSF54928">
    <property type="entry name" value="RNA-binding domain, RBD"/>
    <property type="match status" value="2"/>
</dbReference>
<dbReference type="PROSITE" id="PS50102">
    <property type="entry name" value="RRM"/>
    <property type="match status" value="3"/>
</dbReference>
<dbReference type="InterPro" id="IPR000504">
    <property type="entry name" value="RRM_dom"/>
</dbReference>
<keyword evidence="3 5" id="KW-0694">RNA-binding</keyword>
<feature type="domain" description="RRM" evidence="7">
    <location>
        <begin position="364"/>
        <end position="455"/>
    </location>
</feature>
<comment type="subcellular location">
    <subcellularLocation>
        <location evidence="1">Nucleus</location>
    </subcellularLocation>
</comment>
<dbReference type="InterPro" id="IPR035979">
    <property type="entry name" value="RBD_domain_sf"/>
</dbReference>
<gene>
    <name evidence="8" type="ORF">WA026_016134</name>
</gene>
<dbReference type="GO" id="GO:0003729">
    <property type="term" value="F:mRNA binding"/>
    <property type="evidence" value="ECO:0007669"/>
    <property type="project" value="TreeGrafter"/>
</dbReference>
<dbReference type="Pfam" id="PF00076">
    <property type="entry name" value="RRM_1"/>
    <property type="match status" value="2"/>
</dbReference>
<dbReference type="CDD" id="cd12416">
    <property type="entry name" value="RRM4_RBM28_like"/>
    <property type="match status" value="1"/>
</dbReference>
<keyword evidence="9" id="KW-1185">Reference proteome</keyword>
<organism evidence="8 9">
    <name type="scientific">Henosepilachna vigintioctopunctata</name>
    <dbReference type="NCBI Taxonomy" id="420089"/>
    <lineage>
        <taxon>Eukaryota</taxon>
        <taxon>Metazoa</taxon>
        <taxon>Ecdysozoa</taxon>
        <taxon>Arthropoda</taxon>
        <taxon>Hexapoda</taxon>
        <taxon>Insecta</taxon>
        <taxon>Pterygota</taxon>
        <taxon>Neoptera</taxon>
        <taxon>Endopterygota</taxon>
        <taxon>Coleoptera</taxon>
        <taxon>Polyphaga</taxon>
        <taxon>Cucujiformia</taxon>
        <taxon>Coccinelloidea</taxon>
        <taxon>Coccinellidae</taxon>
        <taxon>Epilachninae</taxon>
        <taxon>Epilachnini</taxon>
        <taxon>Henosepilachna</taxon>
    </lineage>
</organism>
<dbReference type="Proteomes" id="UP001431783">
    <property type="component" value="Unassembled WGS sequence"/>
</dbReference>
<dbReference type="InterPro" id="IPR051945">
    <property type="entry name" value="RRM_MRD1_RNA_proc_ribogen"/>
</dbReference>
<feature type="region of interest" description="Disordered" evidence="6">
    <location>
        <begin position="548"/>
        <end position="570"/>
    </location>
</feature>
<keyword evidence="4" id="KW-0539">Nucleus</keyword>
<dbReference type="PANTHER" id="PTHR48039:SF5">
    <property type="entry name" value="RNA-BINDING PROTEIN 28"/>
    <property type="match status" value="1"/>
</dbReference>
<protein>
    <recommendedName>
        <fullName evidence="7">RRM domain-containing protein</fullName>
    </recommendedName>
</protein>
<dbReference type="AlphaFoldDB" id="A0AAW1TMU2"/>
<evidence type="ECO:0000256" key="3">
    <source>
        <dbReference type="ARBA" id="ARBA00022884"/>
    </source>
</evidence>
<dbReference type="EMBL" id="JARQZJ010000009">
    <property type="protein sequence ID" value="KAK9872089.1"/>
    <property type="molecule type" value="Genomic_DNA"/>
</dbReference>
<keyword evidence="2" id="KW-0677">Repeat</keyword>
<dbReference type="SMART" id="SM00360">
    <property type="entry name" value="RRM"/>
    <property type="match status" value="3"/>
</dbReference>
<feature type="domain" description="RRM" evidence="7">
    <location>
        <begin position="36"/>
        <end position="113"/>
    </location>
</feature>
<proteinExistence type="predicted"/>
<feature type="compositionally biased region" description="Basic and acidic residues" evidence="6">
    <location>
        <begin position="484"/>
        <end position="497"/>
    </location>
</feature>
<dbReference type="GO" id="GO:0005730">
    <property type="term" value="C:nucleolus"/>
    <property type="evidence" value="ECO:0007669"/>
    <property type="project" value="TreeGrafter"/>
</dbReference>
<comment type="caution">
    <text evidence="8">The sequence shown here is derived from an EMBL/GenBank/DDBJ whole genome shotgun (WGS) entry which is preliminary data.</text>
</comment>
<evidence type="ECO:0000313" key="8">
    <source>
        <dbReference type="EMBL" id="KAK9872089.1"/>
    </source>
</evidence>